<dbReference type="FunFam" id="4.10.400.10:FF:000034">
    <property type="entry name" value="Low-density lipoprotein receptor-related protein 2"/>
    <property type="match status" value="1"/>
</dbReference>
<evidence type="ECO:0000259" key="6">
    <source>
        <dbReference type="PROSITE" id="PS50041"/>
    </source>
</evidence>
<dbReference type="Pfam" id="PF00057">
    <property type="entry name" value="Ldl_recept_a"/>
    <property type="match status" value="1"/>
</dbReference>
<dbReference type="Pfam" id="PF00354">
    <property type="entry name" value="Pentaxin"/>
    <property type="match status" value="1"/>
</dbReference>
<keyword evidence="2" id="KW-0677">Repeat</keyword>
<evidence type="ECO:0000256" key="3">
    <source>
        <dbReference type="ARBA" id="ARBA00023157"/>
    </source>
</evidence>
<comment type="caution">
    <text evidence="7">The sequence shown here is derived from an EMBL/GenBank/DDBJ whole genome shotgun (WGS) entry which is preliminary data.</text>
</comment>
<dbReference type="Gene3D" id="3.10.100.10">
    <property type="entry name" value="Mannose-Binding Protein A, subunit A"/>
    <property type="match status" value="1"/>
</dbReference>
<dbReference type="PROSITE" id="PS50068">
    <property type="entry name" value="LDLRA_2"/>
    <property type="match status" value="1"/>
</dbReference>
<evidence type="ECO:0000256" key="4">
    <source>
        <dbReference type="ARBA" id="ARBA00023180"/>
    </source>
</evidence>
<dbReference type="InterPro" id="IPR036734">
    <property type="entry name" value="Neur_chan_lig-bd_sf"/>
</dbReference>
<dbReference type="PROSITE" id="PS01209">
    <property type="entry name" value="LDLRA_1"/>
    <property type="match status" value="1"/>
</dbReference>
<dbReference type="InterPro" id="IPR036055">
    <property type="entry name" value="LDL_receptor-like_sf"/>
</dbReference>
<protein>
    <recommendedName>
        <fullName evidence="6">C-type lectin domain-containing protein</fullName>
    </recommendedName>
</protein>
<gene>
    <name evidence="7" type="ORF">TCAL_15281</name>
</gene>
<dbReference type="InterPro" id="IPR013320">
    <property type="entry name" value="ConA-like_dom_sf"/>
</dbReference>
<feature type="domain" description="C-type lectin" evidence="6">
    <location>
        <begin position="136"/>
        <end position="266"/>
    </location>
</feature>
<dbReference type="AlphaFoldDB" id="A0A553PLZ8"/>
<keyword evidence="1" id="KW-0732">Signal</keyword>
<dbReference type="Pfam" id="PF02931">
    <property type="entry name" value="Neur_chan_LBD"/>
    <property type="match status" value="1"/>
</dbReference>
<dbReference type="InterPro" id="IPR002172">
    <property type="entry name" value="LDrepeatLR_classA_rpt"/>
</dbReference>
<dbReference type="SUPFAM" id="SSF49899">
    <property type="entry name" value="Concanavalin A-like lectins/glucanases"/>
    <property type="match status" value="1"/>
</dbReference>
<dbReference type="SMART" id="SM00192">
    <property type="entry name" value="LDLa"/>
    <property type="match status" value="1"/>
</dbReference>
<dbReference type="Gene3D" id="2.60.120.200">
    <property type="match status" value="1"/>
</dbReference>
<sequence>SWILTDGESGSSEIFKTHEWNHVCFSFDYHTKIVRLGVNGRFTNVNGVDHRLEKIKLPSDLLQKIYLGRCPWNFTDPCSKHNGMFTDFNLWDRPLSPKEILDWTGCRGDKFYGNVVDWRTSKWKIWNMEVVEDYSYEQICRSRVPGITHFPTQMTFEDASVLCSKMRSSLTVISDEATQNKTIDIFFKHHDDKDPLGLLFWNGWSDQHTDTVYQSPDGRIMGNDSFQPWYPGEPNGGKFENCGVVWPHLNAWNDEACSTLASFFCTLQEGPIFWMRGLPKNSKMDSKFSWTGEIPSNSNRYILQGYTDSLIFWDVQTQSWKLELSSNKSIYAEADASENYPLGLQNWTFHNAPELGRSPASFTLSLSACNEEEFNCANGVCISMSERCNNVINCPDKSDEIDCKMIQIDDSYIKHVPPIPILDQKTSSRQSSQSHVFMNMEILEILEISEVDYKFTVQYQLNLKWFDPALTFANLKENSILNAITVDMMDDIWLPQITFENTKQKDVTQFDKTAFGYVVLKGSKSYQPRVLSNTHTYQGSENPIVMKRIYSTVFSCDYQLRYYPFEKQECFMEFSTLGKDSSYVSLEIEEPGVQFKAPKELTQYYIVNFTAEKLSDRVRIRIEMKRRIIETILTTYVPSLLI</sequence>
<dbReference type="InterPro" id="IPR006201">
    <property type="entry name" value="Neur_channel"/>
</dbReference>
<dbReference type="GO" id="GO:0016020">
    <property type="term" value="C:membrane"/>
    <property type="evidence" value="ECO:0007669"/>
    <property type="project" value="InterPro"/>
</dbReference>
<dbReference type="CDD" id="cd00112">
    <property type="entry name" value="LDLa"/>
    <property type="match status" value="1"/>
</dbReference>
<dbReference type="SUPFAM" id="SSF63712">
    <property type="entry name" value="Nicotinic receptor ligand binding domain-like"/>
    <property type="match status" value="1"/>
</dbReference>
<dbReference type="PROSITE" id="PS50041">
    <property type="entry name" value="C_TYPE_LECTIN_2"/>
    <property type="match status" value="1"/>
</dbReference>
<dbReference type="InterPro" id="IPR001759">
    <property type="entry name" value="PTX_dom"/>
</dbReference>
<feature type="disulfide bond" evidence="5">
    <location>
        <begin position="388"/>
        <end position="403"/>
    </location>
</feature>
<feature type="non-terminal residue" evidence="7">
    <location>
        <position position="642"/>
    </location>
</feature>
<dbReference type="InterPro" id="IPR023415">
    <property type="entry name" value="LDLR_class-A_CS"/>
</dbReference>
<reference evidence="7 8" key="1">
    <citation type="journal article" date="2018" name="Nat. Ecol. Evol.">
        <title>Genomic signatures of mitonuclear coevolution across populations of Tigriopus californicus.</title>
        <authorList>
            <person name="Barreto F.S."/>
            <person name="Watson E.T."/>
            <person name="Lima T.G."/>
            <person name="Willett C.S."/>
            <person name="Edmands S."/>
            <person name="Li W."/>
            <person name="Burton R.S."/>
        </authorList>
    </citation>
    <scope>NUCLEOTIDE SEQUENCE [LARGE SCALE GENOMIC DNA]</scope>
    <source>
        <strain evidence="7 8">San Diego</strain>
    </source>
</reference>
<evidence type="ECO:0000256" key="5">
    <source>
        <dbReference type="PROSITE-ProRule" id="PRU00124"/>
    </source>
</evidence>
<dbReference type="SUPFAM" id="SSF56436">
    <property type="entry name" value="C-type lectin-like"/>
    <property type="match status" value="1"/>
</dbReference>
<keyword evidence="3 5" id="KW-1015">Disulfide bond</keyword>
<dbReference type="EMBL" id="VCGU01000003">
    <property type="protein sequence ID" value="TRY78697.1"/>
    <property type="molecule type" value="Genomic_DNA"/>
</dbReference>
<dbReference type="InterPro" id="IPR006202">
    <property type="entry name" value="Neur_chan_lig-bd"/>
</dbReference>
<feature type="disulfide bond" evidence="5">
    <location>
        <begin position="376"/>
        <end position="394"/>
    </location>
</feature>
<feature type="disulfide bond" evidence="5">
    <location>
        <begin position="369"/>
        <end position="381"/>
    </location>
</feature>
<evidence type="ECO:0000256" key="1">
    <source>
        <dbReference type="ARBA" id="ARBA00022729"/>
    </source>
</evidence>
<organism evidence="7 8">
    <name type="scientific">Tigriopus californicus</name>
    <name type="common">Marine copepod</name>
    <dbReference type="NCBI Taxonomy" id="6832"/>
    <lineage>
        <taxon>Eukaryota</taxon>
        <taxon>Metazoa</taxon>
        <taxon>Ecdysozoa</taxon>
        <taxon>Arthropoda</taxon>
        <taxon>Crustacea</taxon>
        <taxon>Multicrustacea</taxon>
        <taxon>Hexanauplia</taxon>
        <taxon>Copepoda</taxon>
        <taxon>Harpacticoida</taxon>
        <taxon>Harpacticidae</taxon>
        <taxon>Tigriopus</taxon>
    </lineage>
</organism>
<dbReference type="Pfam" id="PF00059">
    <property type="entry name" value="Lectin_C"/>
    <property type="match status" value="1"/>
</dbReference>
<dbReference type="InterPro" id="IPR016186">
    <property type="entry name" value="C-type_lectin-like/link_sf"/>
</dbReference>
<proteinExistence type="predicted"/>
<dbReference type="Gene3D" id="4.10.400.10">
    <property type="entry name" value="Low-density Lipoprotein Receptor"/>
    <property type="match status" value="1"/>
</dbReference>
<dbReference type="GO" id="GO:0004888">
    <property type="term" value="F:transmembrane signaling receptor activity"/>
    <property type="evidence" value="ECO:0007669"/>
    <property type="project" value="InterPro"/>
</dbReference>
<dbReference type="CDD" id="cd00037">
    <property type="entry name" value="CLECT"/>
    <property type="match status" value="1"/>
</dbReference>
<evidence type="ECO:0000313" key="8">
    <source>
        <dbReference type="Proteomes" id="UP000318571"/>
    </source>
</evidence>
<feature type="non-terminal residue" evidence="7">
    <location>
        <position position="1"/>
    </location>
</feature>
<dbReference type="InterPro" id="IPR016187">
    <property type="entry name" value="CTDL_fold"/>
</dbReference>
<evidence type="ECO:0000256" key="2">
    <source>
        <dbReference type="ARBA" id="ARBA00022737"/>
    </source>
</evidence>
<keyword evidence="4" id="KW-0325">Glycoprotein</keyword>
<name>A0A553PLZ8_TIGCA</name>
<accession>A0A553PLZ8</accession>
<keyword evidence="8" id="KW-1185">Reference proteome</keyword>
<dbReference type="PANTHER" id="PTHR18945">
    <property type="entry name" value="NEUROTRANSMITTER GATED ION CHANNEL"/>
    <property type="match status" value="1"/>
</dbReference>
<dbReference type="SUPFAM" id="SSF57424">
    <property type="entry name" value="LDL receptor-like module"/>
    <property type="match status" value="1"/>
</dbReference>
<dbReference type="GO" id="GO:0005230">
    <property type="term" value="F:extracellular ligand-gated monoatomic ion channel activity"/>
    <property type="evidence" value="ECO:0007669"/>
    <property type="project" value="InterPro"/>
</dbReference>
<dbReference type="InterPro" id="IPR001304">
    <property type="entry name" value="C-type_lectin-like"/>
</dbReference>
<dbReference type="Proteomes" id="UP000318571">
    <property type="component" value="Chromosome 11"/>
</dbReference>
<evidence type="ECO:0000313" key="7">
    <source>
        <dbReference type="EMBL" id="TRY78697.1"/>
    </source>
</evidence>
<dbReference type="Gene3D" id="2.70.170.10">
    <property type="entry name" value="Neurotransmitter-gated ion-channel ligand-binding domain"/>
    <property type="match status" value="1"/>
</dbReference>